<proteinExistence type="predicted"/>
<dbReference type="Proteomes" id="UP000595566">
    <property type="component" value="Segment"/>
</dbReference>
<keyword evidence="3" id="KW-1185">Reference proteome</keyword>
<protein>
    <submittedName>
        <fullName evidence="2">Uncharacterized protein</fullName>
    </submittedName>
</protein>
<name>A0A7T8ERH8_9CAUD</name>
<dbReference type="EMBL" id="MW353175">
    <property type="protein sequence ID" value="QQO91854.1"/>
    <property type="molecule type" value="Genomic_DNA"/>
</dbReference>
<accession>A0A7T8ERH8</accession>
<keyword evidence="1" id="KW-0472">Membrane</keyword>
<organism evidence="2 3">
    <name type="scientific">Flavobacterium phage vB_FspM_immuto_2-6A</name>
    <dbReference type="NCBI Taxonomy" id="2801477"/>
    <lineage>
        <taxon>Viruses</taxon>
        <taxon>Duplodnaviria</taxon>
        <taxon>Heunggongvirae</taxon>
        <taxon>Uroviricota</taxon>
        <taxon>Caudoviricetes</taxon>
        <taxon>Immutovirus</taxon>
        <taxon>Immutovirus immuto</taxon>
    </lineage>
</organism>
<evidence type="ECO:0000256" key="1">
    <source>
        <dbReference type="SAM" id="Phobius"/>
    </source>
</evidence>
<gene>
    <name evidence="2" type="ORF">immuto26A_175</name>
</gene>
<sequence>MDGGNIAYYWIAAVTILTLYLIIDEYKRK</sequence>
<reference evidence="2 3" key="1">
    <citation type="submission" date="2020-12" db="EMBL/GenBank/DDBJ databases">
        <title>Dynamics of Baltic Sea phages driven by environmental changes.</title>
        <authorList>
            <person name="Hoetzinger M."/>
            <person name="Nilsson E."/>
            <person name="Holmfeldt K."/>
        </authorList>
    </citation>
    <scope>NUCLEOTIDE SEQUENCE [LARGE SCALE GENOMIC DNA]</scope>
</reference>
<keyword evidence="1" id="KW-1133">Transmembrane helix</keyword>
<evidence type="ECO:0000313" key="3">
    <source>
        <dbReference type="Proteomes" id="UP000595566"/>
    </source>
</evidence>
<keyword evidence="1" id="KW-0812">Transmembrane</keyword>
<feature type="transmembrane region" description="Helical" evidence="1">
    <location>
        <begin position="6"/>
        <end position="23"/>
    </location>
</feature>
<evidence type="ECO:0000313" key="2">
    <source>
        <dbReference type="EMBL" id="QQO91854.1"/>
    </source>
</evidence>